<keyword evidence="4 6" id="KW-0143">Chaperone</keyword>
<comment type="function">
    <text evidence="6">A probable RNA chaperone. Forms a complex with KhpA which binds to cellular RNA and controls its expression. Plays a role in peptidoglycan (PG) homeostasis and cell length regulation.</text>
</comment>
<dbReference type="InterPro" id="IPR039247">
    <property type="entry name" value="KhpB"/>
</dbReference>
<name>A0A4R8H9G9_9FIRM</name>
<dbReference type="STRING" id="926561.GCA_000379025_02243"/>
<keyword evidence="5 6" id="KW-0961">Cell wall biogenesis/degradation</keyword>
<dbReference type="Pfam" id="PF13083">
    <property type="entry name" value="KH_KhpA-B"/>
    <property type="match status" value="1"/>
</dbReference>
<dbReference type="CDD" id="cd02414">
    <property type="entry name" value="KH-II_Jag"/>
    <property type="match status" value="1"/>
</dbReference>
<dbReference type="Gene3D" id="3.30.1370.50">
    <property type="entry name" value="R3H-like domain"/>
    <property type="match status" value="1"/>
</dbReference>
<comment type="subcellular location">
    <subcellularLocation>
        <location evidence="6">Cytoplasm</location>
    </subcellularLocation>
</comment>
<dbReference type="Pfam" id="PF14804">
    <property type="entry name" value="Jag_N"/>
    <property type="match status" value="1"/>
</dbReference>
<dbReference type="InterPro" id="IPR015946">
    <property type="entry name" value="KH_dom-like_a/b"/>
</dbReference>
<dbReference type="GO" id="GO:0009252">
    <property type="term" value="P:peptidoglycan biosynthetic process"/>
    <property type="evidence" value="ECO:0007669"/>
    <property type="project" value="UniProtKB-UniRule"/>
</dbReference>
<sequence>MERVIVAAKTVQEALEEGLKKLNTTKDRVSYKVLQEPRVGFLGFIGRKDAKLEIIKELDKKENAKVFLEQVLSQMNLNLKVDIVKENSKEVVLNIDGDDLGIAIGHRGDTLDALEYISNLAVNKGKQDYLRVVLDANGYRKRRKKTLENLALKMSKKARRTGRKVMLDPMPPHERRIIHSALQNKVGVNTHSVGKDPYRKVVIVAE</sequence>
<evidence type="ECO:0000256" key="4">
    <source>
        <dbReference type="ARBA" id="ARBA00023186"/>
    </source>
</evidence>
<reference evidence="8 9" key="1">
    <citation type="submission" date="2019-03" db="EMBL/GenBank/DDBJ databases">
        <title>Subsurface microbial communities from deep shales in Ohio and West Virginia, USA.</title>
        <authorList>
            <person name="Wrighton K."/>
        </authorList>
    </citation>
    <scope>NUCLEOTIDE SEQUENCE [LARGE SCALE GENOMIC DNA]</scope>
    <source>
        <strain evidence="8 9">MSL 6dP</strain>
    </source>
</reference>
<organism evidence="8 9">
    <name type="scientific">Orenia marismortui</name>
    <dbReference type="NCBI Taxonomy" id="46469"/>
    <lineage>
        <taxon>Bacteria</taxon>
        <taxon>Bacillati</taxon>
        <taxon>Bacillota</taxon>
        <taxon>Clostridia</taxon>
        <taxon>Halanaerobiales</taxon>
        <taxon>Halobacteroidaceae</taxon>
        <taxon>Orenia</taxon>
    </lineage>
</organism>
<dbReference type="Proteomes" id="UP000295832">
    <property type="component" value="Unassembled WGS sequence"/>
</dbReference>
<dbReference type="InterPro" id="IPR036867">
    <property type="entry name" value="R3H_dom_sf"/>
</dbReference>
<dbReference type="InterPro" id="IPR038008">
    <property type="entry name" value="Jag_KH"/>
</dbReference>
<dbReference type="PANTHER" id="PTHR35800">
    <property type="entry name" value="PROTEIN JAG"/>
    <property type="match status" value="1"/>
</dbReference>
<dbReference type="RefSeq" id="WP_134116290.1">
    <property type="nucleotide sequence ID" value="NZ_SOEG01000010.1"/>
</dbReference>
<evidence type="ECO:0000313" key="9">
    <source>
        <dbReference type="Proteomes" id="UP000295832"/>
    </source>
</evidence>
<evidence type="ECO:0000256" key="5">
    <source>
        <dbReference type="ARBA" id="ARBA00023316"/>
    </source>
</evidence>
<comment type="subunit">
    <text evidence="6">Forms a complex with KhpA.</text>
</comment>
<keyword evidence="2 6" id="KW-0694">RNA-binding</keyword>
<dbReference type="Pfam" id="PF01424">
    <property type="entry name" value="R3H"/>
    <property type="match status" value="1"/>
</dbReference>
<comment type="similarity">
    <text evidence="6">Belongs to the KhpB RNA-binding protein family.</text>
</comment>
<dbReference type="PROSITE" id="PS51061">
    <property type="entry name" value="R3H"/>
    <property type="match status" value="1"/>
</dbReference>
<protein>
    <recommendedName>
        <fullName evidence="6">RNA-binding protein KhpB</fullName>
    </recommendedName>
    <alternativeName>
        <fullName evidence="6">RNA-binding protein EloR</fullName>
    </alternativeName>
</protein>
<dbReference type="GO" id="GO:0005737">
    <property type="term" value="C:cytoplasm"/>
    <property type="evidence" value="ECO:0007669"/>
    <property type="project" value="UniProtKB-SubCell"/>
</dbReference>
<dbReference type="GO" id="GO:0008360">
    <property type="term" value="P:regulation of cell shape"/>
    <property type="evidence" value="ECO:0007669"/>
    <property type="project" value="UniProtKB-KW"/>
</dbReference>
<dbReference type="CDD" id="cd02644">
    <property type="entry name" value="R3H_jag"/>
    <property type="match status" value="1"/>
</dbReference>
<dbReference type="InterPro" id="IPR034079">
    <property type="entry name" value="R3H_KhpB"/>
</dbReference>
<comment type="caution">
    <text evidence="8">The sequence shown here is derived from an EMBL/GenBank/DDBJ whole genome shotgun (WGS) entry which is preliminary data.</text>
</comment>
<keyword evidence="3 6" id="KW-0133">Cell shape</keyword>
<keyword evidence="1 6" id="KW-0963">Cytoplasm</keyword>
<evidence type="ECO:0000313" key="8">
    <source>
        <dbReference type="EMBL" id="TDX51771.1"/>
    </source>
</evidence>
<evidence type="ECO:0000256" key="2">
    <source>
        <dbReference type="ARBA" id="ARBA00022884"/>
    </source>
</evidence>
<dbReference type="InterPro" id="IPR001374">
    <property type="entry name" value="R3H_dom"/>
</dbReference>
<dbReference type="GO" id="GO:0071555">
    <property type="term" value="P:cell wall organization"/>
    <property type="evidence" value="ECO:0007669"/>
    <property type="project" value="UniProtKB-KW"/>
</dbReference>
<proteinExistence type="inferred from homology"/>
<dbReference type="SUPFAM" id="SSF82708">
    <property type="entry name" value="R3H domain"/>
    <property type="match status" value="1"/>
</dbReference>
<dbReference type="NCBIfam" id="NF041568">
    <property type="entry name" value="Jag_EloR"/>
    <property type="match status" value="1"/>
</dbReference>
<evidence type="ECO:0000256" key="6">
    <source>
        <dbReference type="HAMAP-Rule" id="MF_00867"/>
    </source>
</evidence>
<dbReference type="Gene3D" id="3.30.30.80">
    <property type="entry name" value="probable RNA-binding protein from clostridium symbiosum atcc 14940"/>
    <property type="match status" value="1"/>
</dbReference>
<dbReference type="SMART" id="SM00393">
    <property type="entry name" value="R3H"/>
    <property type="match status" value="1"/>
</dbReference>
<dbReference type="EMBL" id="SOEG01000010">
    <property type="protein sequence ID" value="TDX51771.1"/>
    <property type="molecule type" value="Genomic_DNA"/>
</dbReference>
<dbReference type="SMART" id="SM01245">
    <property type="entry name" value="Jag_N"/>
    <property type="match status" value="1"/>
</dbReference>
<dbReference type="InterPro" id="IPR032782">
    <property type="entry name" value="KhpB_N"/>
</dbReference>
<dbReference type="HAMAP" id="MF_00867">
    <property type="entry name" value="KhpB"/>
    <property type="match status" value="1"/>
</dbReference>
<comment type="domain">
    <text evidence="6">Has an N-terminal Jag-N domain and 2 RNA-binding domains (KH and R3H).</text>
</comment>
<dbReference type="GO" id="GO:0003723">
    <property type="term" value="F:RNA binding"/>
    <property type="evidence" value="ECO:0007669"/>
    <property type="project" value="UniProtKB-UniRule"/>
</dbReference>
<dbReference type="Gene3D" id="3.30.300.20">
    <property type="match status" value="1"/>
</dbReference>
<evidence type="ECO:0000259" key="7">
    <source>
        <dbReference type="PROSITE" id="PS51061"/>
    </source>
</evidence>
<feature type="domain" description="R3H" evidence="7">
    <location>
        <begin position="141"/>
        <end position="206"/>
    </location>
</feature>
<keyword evidence="9" id="KW-1185">Reference proteome</keyword>
<evidence type="ECO:0000256" key="3">
    <source>
        <dbReference type="ARBA" id="ARBA00022960"/>
    </source>
</evidence>
<dbReference type="InterPro" id="IPR038247">
    <property type="entry name" value="Jag_N_dom_sf"/>
</dbReference>
<feature type="region of interest" description="Jag_N domain" evidence="6">
    <location>
        <begin position="5"/>
        <end position="55"/>
    </location>
</feature>
<dbReference type="PANTHER" id="PTHR35800:SF1">
    <property type="entry name" value="RNA-BINDING PROTEIN KHPB"/>
    <property type="match status" value="1"/>
</dbReference>
<accession>A0A4R8H9G9</accession>
<gene>
    <name evidence="6" type="primary">khpB</name>
    <name evidence="6" type="synonym">eloR</name>
    <name evidence="8" type="ORF">C7959_11015</name>
</gene>
<dbReference type="AlphaFoldDB" id="A0A4R8H9G9"/>
<evidence type="ECO:0000256" key="1">
    <source>
        <dbReference type="ARBA" id="ARBA00022490"/>
    </source>
</evidence>